<dbReference type="CDD" id="cd00086">
    <property type="entry name" value="homeodomain"/>
    <property type="match status" value="1"/>
</dbReference>
<dbReference type="Gene3D" id="1.10.10.60">
    <property type="entry name" value="Homeodomain-like"/>
    <property type="match status" value="1"/>
</dbReference>
<dbReference type="InterPro" id="IPR001356">
    <property type="entry name" value="HD"/>
</dbReference>
<dbReference type="SUPFAM" id="SSF46689">
    <property type="entry name" value="Homeodomain-like"/>
    <property type="match status" value="1"/>
</dbReference>
<dbReference type="Proteomes" id="UP001652620">
    <property type="component" value="Unplaced"/>
</dbReference>
<feature type="compositionally biased region" description="Pro residues" evidence="7">
    <location>
        <begin position="249"/>
        <end position="262"/>
    </location>
</feature>
<keyword evidence="9" id="KW-1185">Reference proteome</keyword>
<gene>
    <name evidence="10" type="primary">LOC105222103</name>
</gene>
<dbReference type="GO" id="GO:0005634">
    <property type="term" value="C:nucleus"/>
    <property type="evidence" value="ECO:0007669"/>
    <property type="project" value="UniProtKB-SubCell"/>
</dbReference>
<dbReference type="GeneID" id="105222103"/>
<dbReference type="PANTHER" id="PTHR24333">
    <property type="entry name" value="HOMEO BOX HB9 LIKE A-RELATED"/>
    <property type="match status" value="1"/>
</dbReference>
<feature type="DNA-binding region" description="Homeobox" evidence="5">
    <location>
        <begin position="128"/>
        <end position="187"/>
    </location>
</feature>
<sequence length="357" mass="39504">YGHLETNETVSNINPSAAADDSYKSAQITATNDSEKSCVTNLSAAICDSTYQSDEGSVSSPEISINDDERLPNGCTMYDPYGAHEYNKGCYSSGTALPNIPFGFPGEPHFTAGFTAFLARRRRKEGRQRRQRTTFSTEQTLRLEVEFHRNEYISRNRRFELAETLRLTETQIKIWFQNRRAKDKRIEKAQIDQQYRNFVVANGFMTTIMGHTASYPPPMRMITNLHQGFYQQHAPNNNGILQPTLTTGPTPPAPSALPPPPASQQQTRNSIVQHTRTLDGLNNNNNVATSTPSLVGNFYTQTTAHSALDPQTRTPQLAANQLERLGGHYGDLSERAFYKGVSGSSASGGLGSLIDSC</sequence>
<keyword evidence="4 5" id="KW-0539">Nucleus</keyword>
<feature type="domain" description="Homeobox" evidence="8">
    <location>
        <begin position="126"/>
        <end position="186"/>
    </location>
</feature>
<proteinExistence type="predicted"/>
<dbReference type="InterPro" id="IPR050848">
    <property type="entry name" value="Homeobox_TF"/>
</dbReference>
<dbReference type="SMART" id="SM00389">
    <property type="entry name" value="HOX"/>
    <property type="match status" value="1"/>
</dbReference>
<feature type="non-terminal residue" evidence="10">
    <location>
        <position position="1"/>
    </location>
</feature>
<feature type="region of interest" description="Disordered" evidence="7">
    <location>
        <begin position="51"/>
        <end position="71"/>
    </location>
</feature>
<dbReference type="RefSeq" id="XP_029404495.2">
    <property type="nucleotide sequence ID" value="XM_029548635.2"/>
</dbReference>
<evidence type="ECO:0000256" key="6">
    <source>
        <dbReference type="RuleBase" id="RU000682"/>
    </source>
</evidence>
<dbReference type="PRINTS" id="PR00024">
    <property type="entry name" value="HOMEOBOX"/>
</dbReference>
<evidence type="ECO:0000256" key="4">
    <source>
        <dbReference type="ARBA" id="ARBA00023242"/>
    </source>
</evidence>
<dbReference type="PANTHER" id="PTHR24333:SF8">
    <property type="entry name" value="HOMEOBOX PROTEIN CEH-62"/>
    <property type="match status" value="1"/>
</dbReference>
<evidence type="ECO:0000256" key="3">
    <source>
        <dbReference type="ARBA" id="ARBA00023155"/>
    </source>
</evidence>
<dbReference type="InterPro" id="IPR009057">
    <property type="entry name" value="Homeodomain-like_sf"/>
</dbReference>
<dbReference type="GO" id="GO:0007601">
    <property type="term" value="P:visual perception"/>
    <property type="evidence" value="ECO:0007669"/>
    <property type="project" value="UniProtKB-KW"/>
</dbReference>
<evidence type="ECO:0000256" key="1">
    <source>
        <dbReference type="ARBA" id="ARBA00004123"/>
    </source>
</evidence>
<evidence type="ECO:0000256" key="5">
    <source>
        <dbReference type="PROSITE-ProRule" id="PRU00108"/>
    </source>
</evidence>
<evidence type="ECO:0000256" key="7">
    <source>
        <dbReference type="SAM" id="MobiDB-lite"/>
    </source>
</evidence>
<comment type="subcellular location">
    <subcellularLocation>
        <location evidence="1 5 6">Nucleus</location>
    </subcellularLocation>
</comment>
<dbReference type="GO" id="GO:0048663">
    <property type="term" value="P:neuron fate commitment"/>
    <property type="evidence" value="ECO:0007669"/>
    <property type="project" value="UniProtKB-ARBA"/>
</dbReference>
<keyword evidence="3 5" id="KW-0371">Homeobox</keyword>
<dbReference type="GO" id="GO:0003677">
    <property type="term" value="F:DNA binding"/>
    <property type="evidence" value="ECO:0007669"/>
    <property type="project" value="UniProtKB-UniRule"/>
</dbReference>
<protein>
    <submittedName>
        <fullName evidence="10">Homeobox protein rough</fullName>
    </submittedName>
</protein>
<feature type="compositionally biased region" description="Polar residues" evidence="7">
    <location>
        <begin position="51"/>
        <end position="63"/>
    </location>
</feature>
<dbReference type="InterPro" id="IPR017970">
    <property type="entry name" value="Homeobox_CS"/>
</dbReference>
<name>A0A8N4KYT9_BACDO</name>
<dbReference type="OrthoDB" id="6159439at2759"/>
<feature type="region of interest" description="Disordered" evidence="7">
    <location>
        <begin position="235"/>
        <end position="268"/>
    </location>
</feature>
<dbReference type="InterPro" id="IPR020479">
    <property type="entry name" value="HD_metazoa"/>
</dbReference>
<evidence type="ECO:0000313" key="10">
    <source>
        <dbReference type="RefSeq" id="XP_029404495.2"/>
    </source>
</evidence>
<accession>A0A8N4KYT9</accession>
<dbReference type="PROSITE" id="PS00027">
    <property type="entry name" value="HOMEOBOX_1"/>
    <property type="match status" value="1"/>
</dbReference>
<dbReference type="Pfam" id="PF00046">
    <property type="entry name" value="Homeodomain"/>
    <property type="match status" value="1"/>
</dbReference>
<dbReference type="PROSITE" id="PS50071">
    <property type="entry name" value="HOMEOBOX_2"/>
    <property type="match status" value="1"/>
</dbReference>
<organism evidence="9 10">
    <name type="scientific">Bactrocera dorsalis</name>
    <name type="common">Oriental fruit fly</name>
    <name type="synonym">Dacus dorsalis</name>
    <dbReference type="NCBI Taxonomy" id="27457"/>
    <lineage>
        <taxon>Eukaryota</taxon>
        <taxon>Metazoa</taxon>
        <taxon>Ecdysozoa</taxon>
        <taxon>Arthropoda</taxon>
        <taxon>Hexapoda</taxon>
        <taxon>Insecta</taxon>
        <taxon>Pterygota</taxon>
        <taxon>Neoptera</taxon>
        <taxon>Endopterygota</taxon>
        <taxon>Diptera</taxon>
        <taxon>Brachycera</taxon>
        <taxon>Muscomorpha</taxon>
        <taxon>Tephritoidea</taxon>
        <taxon>Tephritidae</taxon>
        <taxon>Bactrocera</taxon>
        <taxon>Bactrocera</taxon>
    </lineage>
</organism>
<dbReference type="AlphaFoldDB" id="A0A8N4KYT9"/>
<dbReference type="KEGG" id="bdr:105222103"/>
<reference evidence="10" key="1">
    <citation type="submission" date="2025-08" db="UniProtKB">
        <authorList>
            <consortium name="RefSeq"/>
        </authorList>
    </citation>
    <scope>IDENTIFICATION</scope>
    <source>
        <tissue evidence="10">Adult</tissue>
    </source>
</reference>
<evidence type="ECO:0000256" key="2">
    <source>
        <dbReference type="ARBA" id="ARBA00023125"/>
    </source>
</evidence>
<keyword evidence="2 5" id="KW-0238">DNA-binding</keyword>
<dbReference type="GO" id="GO:0000981">
    <property type="term" value="F:DNA-binding transcription factor activity, RNA polymerase II-specific"/>
    <property type="evidence" value="ECO:0007669"/>
    <property type="project" value="InterPro"/>
</dbReference>
<evidence type="ECO:0000259" key="8">
    <source>
        <dbReference type="PROSITE" id="PS50071"/>
    </source>
</evidence>
<evidence type="ECO:0000313" key="9">
    <source>
        <dbReference type="Proteomes" id="UP001652620"/>
    </source>
</evidence>